<accession>A0A6L5Y1N1</accession>
<organism evidence="2 3">
    <name type="scientific">Velocimicrobium porci</name>
    <dbReference type="NCBI Taxonomy" id="2606634"/>
    <lineage>
        <taxon>Bacteria</taxon>
        <taxon>Bacillati</taxon>
        <taxon>Bacillota</taxon>
        <taxon>Clostridia</taxon>
        <taxon>Lachnospirales</taxon>
        <taxon>Lachnospiraceae</taxon>
        <taxon>Velocimicrobium</taxon>
    </lineage>
</organism>
<sequence>MNREEFALEQIFKYNKKKITLDEIRNLYDLRIDQYMELYDIINELMENNKISIIKSSKLNGRTPPLYNRYKINFPEQSFEQYKEELNFKMVPELEITYYLNHIEQYKLDREKILQLNQFLLEKRELLDTMVSLNERSFQIWNYEKEISEKSGKRILKNLGLTLEDLNLYETTEPLAYYSVCYEAPQNIIIVENKDTFFSMRKYLLEGNNKIFGVEIGTIVYGAGKRIWKNFMDFFICAPPYLSAKQNQILYFGDLDYEGIIIYEKFYEMYHMKCKIKIFKEAYLAMLVKREKLPSTKEKQNTSIGTLFLEQFKEAEQNLICQILKQGIYIPQEILNVSDF</sequence>
<evidence type="ECO:0000313" key="3">
    <source>
        <dbReference type="Proteomes" id="UP000482209"/>
    </source>
</evidence>
<comment type="caution">
    <text evidence="2">The sequence shown here is derived from an EMBL/GenBank/DDBJ whole genome shotgun (WGS) entry which is preliminary data.</text>
</comment>
<protein>
    <recommendedName>
        <fullName evidence="1">Wadjet protein JetD C-terminal domain-containing protein</fullName>
    </recommendedName>
</protein>
<keyword evidence="3" id="KW-1185">Reference proteome</keyword>
<feature type="domain" description="Wadjet protein JetD C-terminal" evidence="1">
    <location>
        <begin position="167"/>
        <end position="337"/>
    </location>
</feature>
<dbReference type="InterPro" id="IPR024534">
    <property type="entry name" value="JetD_C"/>
</dbReference>
<dbReference type="AlphaFoldDB" id="A0A6L5Y1N1"/>
<evidence type="ECO:0000259" key="1">
    <source>
        <dbReference type="Pfam" id="PF09983"/>
    </source>
</evidence>
<name>A0A6L5Y1N1_9FIRM</name>
<dbReference type="Pfam" id="PF09983">
    <property type="entry name" value="JetD_C"/>
    <property type="match status" value="1"/>
</dbReference>
<gene>
    <name evidence="2" type="ORF">FYJ58_13230</name>
</gene>
<dbReference type="Proteomes" id="UP000482209">
    <property type="component" value="Unassembled WGS sequence"/>
</dbReference>
<dbReference type="EMBL" id="VUMT01000031">
    <property type="protein sequence ID" value="MSS64819.1"/>
    <property type="molecule type" value="Genomic_DNA"/>
</dbReference>
<reference evidence="2 3" key="1">
    <citation type="submission" date="2019-08" db="EMBL/GenBank/DDBJ databases">
        <title>In-depth cultivation of the pig gut microbiome towards novel bacterial diversity and tailored functional studies.</title>
        <authorList>
            <person name="Wylensek D."/>
            <person name="Hitch T.C.A."/>
            <person name="Clavel T."/>
        </authorList>
    </citation>
    <scope>NUCLEOTIDE SEQUENCE [LARGE SCALE GENOMIC DNA]</scope>
    <source>
        <strain evidence="2 3">WCA-693-APC-MOT-I</strain>
    </source>
</reference>
<evidence type="ECO:0000313" key="2">
    <source>
        <dbReference type="EMBL" id="MSS64819.1"/>
    </source>
</evidence>
<proteinExistence type="predicted"/>